<comment type="similarity">
    <text evidence="2">Belongs to the class-V pyridoxal-phosphate-dependent aminotransferase family. NifS/IscS subfamily.</text>
</comment>
<keyword evidence="5" id="KW-0479">Metal-binding</keyword>
<dbReference type="EMBL" id="PFFQ01000012">
    <property type="protein sequence ID" value="PIW18435.1"/>
    <property type="molecule type" value="Genomic_DNA"/>
</dbReference>
<dbReference type="Pfam" id="PF00266">
    <property type="entry name" value="Aminotran_5"/>
    <property type="match status" value="1"/>
</dbReference>
<evidence type="ECO:0000313" key="13">
    <source>
        <dbReference type="Proteomes" id="UP000231019"/>
    </source>
</evidence>
<evidence type="ECO:0000256" key="7">
    <source>
        <dbReference type="ARBA" id="ARBA00023004"/>
    </source>
</evidence>
<dbReference type="EC" id="2.8.1.7" evidence="3"/>
<dbReference type="GO" id="GO:0046872">
    <property type="term" value="F:metal ion binding"/>
    <property type="evidence" value="ECO:0007669"/>
    <property type="project" value="UniProtKB-KW"/>
</dbReference>
<dbReference type="InterPro" id="IPR020578">
    <property type="entry name" value="Aminotrans_V_PyrdxlP_BS"/>
</dbReference>
<dbReference type="PANTHER" id="PTHR11601:SF34">
    <property type="entry name" value="CYSTEINE DESULFURASE"/>
    <property type="match status" value="1"/>
</dbReference>
<evidence type="ECO:0000256" key="2">
    <source>
        <dbReference type="ARBA" id="ARBA00006490"/>
    </source>
</evidence>
<dbReference type="PROSITE" id="PS00595">
    <property type="entry name" value="AA_TRANSFER_CLASS_5"/>
    <property type="match status" value="1"/>
</dbReference>
<keyword evidence="4 12" id="KW-0808">Transferase</keyword>
<dbReference type="GO" id="GO:0031071">
    <property type="term" value="F:cysteine desulfurase activity"/>
    <property type="evidence" value="ECO:0007669"/>
    <property type="project" value="UniProtKB-EC"/>
</dbReference>
<reference evidence="12 13" key="1">
    <citation type="submission" date="2017-09" db="EMBL/GenBank/DDBJ databases">
        <title>Depth-based differentiation of microbial function through sediment-hosted aquifers and enrichment of novel symbionts in the deep terrestrial subsurface.</title>
        <authorList>
            <person name="Probst A.J."/>
            <person name="Ladd B."/>
            <person name="Jarett J.K."/>
            <person name="Geller-Mcgrath D.E."/>
            <person name="Sieber C.M."/>
            <person name="Emerson J.B."/>
            <person name="Anantharaman K."/>
            <person name="Thomas B.C."/>
            <person name="Malmstrom R."/>
            <person name="Stieglmeier M."/>
            <person name="Klingl A."/>
            <person name="Woyke T."/>
            <person name="Ryan C.M."/>
            <person name="Banfield J.F."/>
        </authorList>
    </citation>
    <scope>NUCLEOTIDE SEQUENCE [LARGE SCALE GENOMIC DNA]</scope>
    <source>
        <strain evidence="12">CG17_big_fil_post_rev_8_21_14_2_50_48_46</strain>
    </source>
</reference>
<dbReference type="Proteomes" id="UP000231019">
    <property type="component" value="Unassembled WGS sequence"/>
</dbReference>
<evidence type="ECO:0000256" key="5">
    <source>
        <dbReference type="ARBA" id="ARBA00022723"/>
    </source>
</evidence>
<organism evidence="12 13">
    <name type="scientific">bacterium (Candidatus Blackallbacteria) CG17_big_fil_post_rev_8_21_14_2_50_48_46</name>
    <dbReference type="NCBI Taxonomy" id="2014261"/>
    <lineage>
        <taxon>Bacteria</taxon>
        <taxon>Candidatus Blackallbacteria</taxon>
    </lineage>
</organism>
<evidence type="ECO:0000259" key="11">
    <source>
        <dbReference type="Pfam" id="PF00266"/>
    </source>
</evidence>
<evidence type="ECO:0000256" key="6">
    <source>
        <dbReference type="ARBA" id="ARBA00022898"/>
    </source>
</evidence>
<evidence type="ECO:0000313" key="12">
    <source>
        <dbReference type="EMBL" id="PIW18435.1"/>
    </source>
</evidence>
<dbReference type="SUPFAM" id="SSF53383">
    <property type="entry name" value="PLP-dependent transferases"/>
    <property type="match status" value="1"/>
</dbReference>
<name>A0A2M7G8K1_9BACT</name>
<dbReference type="InterPro" id="IPR000192">
    <property type="entry name" value="Aminotrans_V_dom"/>
</dbReference>
<dbReference type="Gene3D" id="3.90.1150.10">
    <property type="entry name" value="Aspartate Aminotransferase, domain 1"/>
    <property type="match status" value="1"/>
</dbReference>
<dbReference type="InterPro" id="IPR016454">
    <property type="entry name" value="Cysteine_dSase"/>
</dbReference>
<dbReference type="InterPro" id="IPR015424">
    <property type="entry name" value="PyrdxlP-dep_Trfase"/>
</dbReference>
<keyword evidence="6" id="KW-0663">Pyridoxal phosphate</keyword>
<sequence length="388" mass="42140">MQKPIYLDYCATTPLDPRILPEMLPWFSEQFGNPANLTHAYGREALLAVHRARERIAALIGAKATEIFFTSGASESNNLVFKGLAHLAPEKNQVMTVATEHKSVLCSAQAMAERGFDVEILPVDSQGRVNLERLSAQISEKTALVSVMAVNNEVGTLQPIEEIGKICTERQVLFHCDAVQAGGKLPINVDDLKIDLLSLSAHKMYGPKGVGCLYLRQKSPAIPLRACIEGGGQEFGLRAGTLNVPAIVGFGLAAEWARSEQTEELARLKLLRQRLWEGIQAGVSEVKLSCDLDKSSPAILHLCFGGLKKGKLVGQLKDLAVSTGSACSSGSGKASYVLDAMGLPESQMDNPVRFSLGRFTQEEEIEMAIQAVIRTIQTLRENPSRIPF</sequence>
<dbReference type="PANTHER" id="PTHR11601">
    <property type="entry name" value="CYSTEINE DESULFURYLASE FAMILY MEMBER"/>
    <property type="match status" value="1"/>
</dbReference>
<dbReference type="AlphaFoldDB" id="A0A2M7G8K1"/>
<dbReference type="GO" id="GO:0051536">
    <property type="term" value="F:iron-sulfur cluster binding"/>
    <property type="evidence" value="ECO:0007669"/>
    <property type="project" value="UniProtKB-KW"/>
</dbReference>
<dbReference type="InterPro" id="IPR015421">
    <property type="entry name" value="PyrdxlP-dep_Trfase_major"/>
</dbReference>
<protein>
    <recommendedName>
        <fullName evidence="3">cysteine desulfurase</fullName>
        <ecNumber evidence="3">2.8.1.7</ecNumber>
    </recommendedName>
</protein>
<evidence type="ECO:0000256" key="8">
    <source>
        <dbReference type="ARBA" id="ARBA00023014"/>
    </source>
</evidence>
<keyword evidence="8" id="KW-0411">Iron-sulfur</keyword>
<accession>A0A2M7G8K1</accession>
<evidence type="ECO:0000256" key="1">
    <source>
        <dbReference type="ARBA" id="ARBA00001933"/>
    </source>
</evidence>
<comment type="caution">
    <text evidence="12">The sequence shown here is derived from an EMBL/GenBank/DDBJ whole genome shotgun (WGS) entry which is preliminary data.</text>
</comment>
<dbReference type="PIRSF" id="PIRSF005572">
    <property type="entry name" value="NifS"/>
    <property type="match status" value="1"/>
</dbReference>
<dbReference type="Gene3D" id="3.40.640.10">
    <property type="entry name" value="Type I PLP-dependent aspartate aminotransferase-like (Major domain)"/>
    <property type="match status" value="1"/>
</dbReference>
<evidence type="ECO:0000256" key="3">
    <source>
        <dbReference type="ARBA" id="ARBA00012239"/>
    </source>
</evidence>
<gene>
    <name evidence="12" type="ORF">COW36_03860</name>
</gene>
<comment type="catalytic activity">
    <reaction evidence="9">
        <text>(sulfur carrier)-H + L-cysteine = (sulfur carrier)-SH + L-alanine</text>
        <dbReference type="Rhea" id="RHEA:43892"/>
        <dbReference type="Rhea" id="RHEA-COMP:14737"/>
        <dbReference type="Rhea" id="RHEA-COMP:14739"/>
        <dbReference type="ChEBI" id="CHEBI:29917"/>
        <dbReference type="ChEBI" id="CHEBI:35235"/>
        <dbReference type="ChEBI" id="CHEBI:57972"/>
        <dbReference type="ChEBI" id="CHEBI:64428"/>
        <dbReference type="EC" id="2.8.1.7"/>
    </reaction>
</comment>
<evidence type="ECO:0000256" key="10">
    <source>
        <dbReference type="RuleBase" id="RU004504"/>
    </source>
</evidence>
<feature type="domain" description="Aminotransferase class V" evidence="11">
    <location>
        <begin position="5"/>
        <end position="366"/>
    </location>
</feature>
<dbReference type="InterPro" id="IPR015422">
    <property type="entry name" value="PyrdxlP-dep_Trfase_small"/>
</dbReference>
<dbReference type="FunFam" id="3.40.640.10:FF:000084">
    <property type="entry name" value="IscS-like cysteine desulfurase"/>
    <property type="match status" value="1"/>
</dbReference>
<evidence type="ECO:0000256" key="4">
    <source>
        <dbReference type="ARBA" id="ARBA00022679"/>
    </source>
</evidence>
<proteinExistence type="inferred from homology"/>
<evidence type="ECO:0000256" key="9">
    <source>
        <dbReference type="ARBA" id="ARBA00050776"/>
    </source>
</evidence>
<comment type="cofactor">
    <cofactor evidence="1 10">
        <name>pyridoxal 5'-phosphate</name>
        <dbReference type="ChEBI" id="CHEBI:597326"/>
    </cofactor>
</comment>
<keyword evidence="7" id="KW-0408">Iron</keyword>